<protein>
    <recommendedName>
        <fullName evidence="2">Negative regulator of flagellin synthesis</fullName>
    </recommendedName>
</protein>
<comment type="similarity">
    <text evidence="1">Belongs to the FlgM family.</text>
</comment>
<evidence type="ECO:0000259" key="8">
    <source>
        <dbReference type="Pfam" id="PF04316"/>
    </source>
</evidence>
<reference evidence="9 10" key="1">
    <citation type="submission" date="2019-03" db="EMBL/GenBank/DDBJ databases">
        <title>Genome sequence of Lentibacillus salicampi ATCC BAA-719.</title>
        <authorList>
            <person name="Maclea K.S."/>
            <person name="Simoes Junior M."/>
        </authorList>
    </citation>
    <scope>NUCLEOTIDE SEQUENCE [LARGE SCALE GENOMIC DNA]</scope>
    <source>
        <strain evidence="9 10">ATCC BAA-719</strain>
    </source>
</reference>
<evidence type="ECO:0000256" key="4">
    <source>
        <dbReference type="ARBA" id="ARBA00022795"/>
    </source>
</evidence>
<keyword evidence="3" id="KW-0678">Repressor</keyword>
<feature type="domain" description="Anti-sigma-28 factor FlgM C-terminal" evidence="8">
    <location>
        <begin position="32"/>
        <end position="82"/>
    </location>
</feature>
<evidence type="ECO:0000256" key="6">
    <source>
        <dbReference type="ARBA" id="ARBA00023163"/>
    </source>
</evidence>
<keyword evidence="9" id="KW-0969">Cilium</keyword>
<comment type="caution">
    <text evidence="9">The sequence shown here is derived from an EMBL/GenBank/DDBJ whole genome shotgun (WGS) entry which is preliminary data.</text>
</comment>
<dbReference type="Pfam" id="PF04316">
    <property type="entry name" value="FlgM"/>
    <property type="match status" value="1"/>
</dbReference>
<evidence type="ECO:0000256" key="5">
    <source>
        <dbReference type="ARBA" id="ARBA00023015"/>
    </source>
</evidence>
<accession>A0A4Y9AEC5</accession>
<evidence type="ECO:0000256" key="7">
    <source>
        <dbReference type="SAM" id="MobiDB-lite"/>
    </source>
</evidence>
<keyword evidence="9" id="KW-0282">Flagellum</keyword>
<dbReference type="NCBIfam" id="TIGR03824">
    <property type="entry name" value="FlgM_jcvi"/>
    <property type="match status" value="1"/>
</dbReference>
<dbReference type="RefSeq" id="WP_135109564.1">
    <property type="nucleotide sequence ID" value="NZ_SRHY01000007.1"/>
</dbReference>
<dbReference type="AlphaFoldDB" id="A0A4Y9AEC5"/>
<sequence>MKINGVNQPNFNPYKNQMQKQMDYPKDANKKDQLEISNQAKQLQERVKPDAKRAAYVQQIKDAVDKGDYQINHEKTAQRMIDFWSKRS</sequence>
<evidence type="ECO:0000256" key="3">
    <source>
        <dbReference type="ARBA" id="ARBA00022491"/>
    </source>
</evidence>
<evidence type="ECO:0000313" key="10">
    <source>
        <dbReference type="Proteomes" id="UP000298484"/>
    </source>
</evidence>
<dbReference type="EMBL" id="SRHY01000007">
    <property type="protein sequence ID" value="TFJ93300.1"/>
    <property type="molecule type" value="Genomic_DNA"/>
</dbReference>
<keyword evidence="6" id="KW-0804">Transcription</keyword>
<proteinExistence type="inferred from homology"/>
<name>A0A4Y9AEC5_9BACI</name>
<dbReference type="GO" id="GO:0044781">
    <property type="term" value="P:bacterial-type flagellum organization"/>
    <property type="evidence" value="ECO:0007669"/>
    <property type="project" value="UniProtKB-KW"/>
</dbReference>
<evidence type="ECO:0000313" key="9">
    <source>
        <dbReference type="EMBL" id="TFJ93300.1"/>
    </source>
</evidence>
<dbReference type="InterPro" id="IPR035890">
    <property type="entry name" value="Anti-sigma-28_factor_FlgM_sf"/>
</dbReference>
<dbReference type="InterPro" id="IPR031316">
    <property type="entry name" value="FlgM_C"/>
</dbReference>
<keyword evidence="4" id="KW-1005">Bacterial flagellum biogenesis</keyword>
<gene>
    <name evidence="9" type="primary">flgM</name>
    <name evidence="9" type="ORF">E4U82_07375</name>
</gene>
<keyword evidence="10" id="KW-1185">Reference proteome</keyword>
<evidence type="ECO:0000256" key="2">
    <source>
        <dbReference type="ARBA" id="ARBA00017823"/>
    </source>
</evidence>
<feature type="region of interest" description="Disordered" evidence="7">
    <location>
        <begin position="1"/>
        <end position="28"/>
    </location>
</feature>
<organism evidence="9 10">
    <name type="scientific">Lentibacillus salicampi</name>
    <dbReference type="NCBI Taxonomy" id="175306"/>
    <lineage>
        <taxon>Bacteria</taxon>
        <taxon>Bacillati</taxon>
        <taxon>Bacillota</taxon>
        <taxon>Bacilli</taxon>
        <taxon>Bacillales</taxon>
        <taxon>Bacillaceae</taxon>
        <taxon>Lentibacillus</taxon>
    </lineage>
</organism>
<feature type="compositionally biased region" description="Polar residues" evidence="7">
    <location>
        <begin position="1"/>
        <end position="20"/>
    </location>
</feature>
<dbReference type="OrthoDB" id="2991036at2"/>
<evidence type="ECO:0000256" key="1">
    <source>
        <dbReference type="ARBA" id="ARBA00005322"/>
    </source>
</evidence>
<dbReference type="SUPFAM" id="SSF101498">
    <property type="entry name" value="Anti-sigma factor FlgM"/>
    <property type="match status" value="1"/>
</dbReference>
<dbReference type="GO" id="GO:0045892">
    <property type="term" value="P:negative regulation of DNA-templated transcription"/>
    <property type="evidence" value="ECO:0007669"/>
    <property type="project" value="InterPro"/>
</dbReference>
<dbReference type="InterPro" id="IPR007412">
    <property type="entry name" value="FlgM"/>
</dbReference>
<dbReference type="Proteomes" id="UP000298484">
    <property type="component" value="Unassembled WGS sequence"/>
</dbReference>
<keyword evidence="9" id="KW-0966">Cell projection</keyword>
<keyword evidence="5" id="KW-0805">Transcription regulation</keyword>